<keyword evidence="2" id="KW-1003">Cell membrane</keyword>
<evidence type="ECO:0000256" key="2">
    <source>
        <dbReference type="ARBA" id="ARBA00022475"/>
    </source>
</evidence>
<dbReference type="AlphaFoldDB" id="A0A0C2R9W7"/>
<name>A0A0C2R9W7_9BACL</name>
<dbReference type="PANTHER" id="PTHR40064:SF1">
    <property type="entry name" value="MEMBRANE PROTEIN"/>
    <property type="match status" value="1"/>
</dbReference>
<dbReference type="Pfam" id="PF06081">
    <property type="entry name" value="ArAE_1"/>
    <property type="match status" value="1"/>
</dbReference>
<evidence type="ECO:0000313" key="9">
    <source>
        <dbReference type="Proteomes" id="UP000031972"/>
    </source>
</evidence>
<keyword evidence="5 7" id="KW-0472">Membrane</keyword>
<feature type="transmembrane region" description="Helical" evidence="7">
    <location>
        <begin position="80"/>
        <end position="110"/>
    </location>
</feature>
<dbReference type="InterPro" id="IPR052984">
    <property type="entry name" value="UPF0421"/>
</dbReference>
<feature type="transmembrane region" description="Helical" evidence="7">
    <location>
        <begin position="145"/>
        <end position="163"/>
    </location>
</feature>
<evidence type="ECO:0000256" key="6">
    <source>
        <dbReference type="SAM" id="Coils"/>
    </source>
</evidence>
<comment type="caution">
    <text evidence="8">The sequence shown here is derived from an EMBL/GenBank/DDBJ whole genome shotgun (WGS) entry which is preliminary data.</text>
</comment>
<evidence type="ECO:0000256" key="5">
    <source>
        <dbReference type="ARBA" id="ARBA00023136"/>
    </source>
</evidence>
<keyword evidence="3 7" id="KW-0812">Transmembrane</keyword>
<dbReference type="PATRIC" id="fig|220754.4.peg.2433"/>
<accession>A0A0C2R9W7</accession>
<keyword evidence="6" id="KW-0175">Coiled coil</keyword>
<dbReference type="Proteomes" id="UP000031972">
    <property type="component" value="Unassembled WGS sequence"/>
</dbReference>
<evidence type="ECO:0000256" key="3">
    <source>
        <dbReference type="ARBA" id="ARBA00022692"/>
    </source>
</evidence>
<protein>
    <recommendedName>
        <fullName evidence="10">Aromatic acid exporter family protein</fullName>
    </recommendedName>
</protein>
<evidence type="ECO:0000256" key="4">
    <source>
        <dbReference type="ARBA" id="ARBA00022989"/>
    </source>
</evidence>
<dbReference type="PANTHER" id="PTHR40064">
    <property type="entry name" value="MEMBRANE PROTEIN-RELATED"/>
    <property type="match status" value="1"/>
</dbReference>
<evidence type="ECO:0008006" key="10">
    <source>
        <dbReference type="Google" id="ProtNLM"/>
    </source>
</evidence>
<keyword evidence="9" id="KW-1185">Reference proteome</keyword>
<sequence>MDFLLASTHIRDVEEMKWLKNRFVGGRIVKTGVAVFITALICQLLNLPVMFAVITAIVTIEPTAADSIRKGLIRFPASSIGGAIAMLTTFLIGDIAITYAIAAVVTIWLCHKLHLEAGMLVATLTAVAMIPGAEDHFLLTFVTRLGTTLIGLFTSTLVNFVLLPPKYEKQITQQSVESQHEFTTIFEQRIEELLLGKVRSRKLEGTAERLRHKLDRIETLCKFQLEEWHYHKYKREEMRKVHYHQKKIYMLKQLTYHLTNLISPPAQEVPSWSEKEKEDIRQLTAQLIERVHSTQHLEPISRSSLQPMRDALKNETHEDELPIKSYIYFELLTIHALLRKRKDFVRVPSTKPADL</sequence>
<dbReference type="GO" id="GO:0005886">
    <property type="term" value="C:plasma membrane"/>
    <property type="evidence" value="ECO:0007669"/>
    <property type="project" value="UniProtKB-SubCell"/>
</dbReference>
<dbReference type="EMBL" id="JXRR01000015">
    <property type="protein sequence ID" value="KIL47095.1"/>
    <property type="molecule type" value="Genomic_DNA"/>
</dbReference>
<keyword evidence="4 7" id="KW-1133">Transmembrane helix</keyword>
<feature type="coiled-coil region" evidence="6">
    <location>
        <begin position="200"/>
        <end position="227"/>
    </location>
</feature>
<organism evidence="8 9">
    <name type="scientific">Jeotgalibacillus campisalis</name>
    <dbReference type="NCBI Taxonomy" id="220754"/>
    <lineage>
        <taxon>Bacteria</taxon>
        <taxon>Bacillati</taxon>
        <taxon>Bacillota</taxon>
        <taxon>Bacilli</taxon>
        <taxon>Bacillales</taxon>
        <taxon>Caryophanaceae</taxon>
        <taxon>Jeotgalibacillus</taxon>
    </lineage>
</organism>
<gene>
    <name evidence="8" type="ORF">KR50_24170</name>
</gene>
<evidence type="ECO:0000256" key="1">
    <source>
        <dbReference type="ARBA" id="ARBA00004651"/>
    </source>
</evidence>
<feature type="transmembrane region" description="Helical" evidence="7">
    <location>
        <begin position="32"/>
        <end position="60"/>
    </location>
</feature>
<comment type="subcellular location">
    <subcellularLocation>
        <location evidence="1">Cell membrane</location>
        <topology evidence="1">Multi-pass membrane protein</topology>
    </subcellularLocation>
</comment>
<dbReference type="InterPro" id="IPR010343">
    <property type="entry name" value="ArAE_1"/>
</dbReference>
<proteinExistence type="predicted"/>
<feature type="transmembrane region" description="Helical" evidence="7">
    <location>
        <begin position="117"/>
        <end position="133"/>
    </location>
</feature>
<evidence type="ECO:0000313" key="8">
    <source>
        <dbReference type="EMBL" id="KIL47095.1"/>
    </source>
</evidence>
<evidence type="ECO:0000256" key="7">
    <source>
        <dbReference type="SAM" id="Phobius"/>
    </source>
</evidence>
<reference evidence="8 9" key="1">
    <citation type="submission" date="2015-01" db="EMBL/GenBank/DDBJ databases">
        <title>Jeotgalibacillus campisalis genome sequencing.</title>
        <authorList>
            <person name="Goh K.M."/>
            <person name="Chan K.-G."/>
            <person name="Yaakop A.S."/>
            <person name="Ee R."/>
            <person name="Gan H.M."/>
            <person name="Chan C.S."/>
        </authorList>
    </citation>
    <scope>NUCLEOTIDE SEQUENCE [LARGE SCALE GENOMIC DNA]</scope>
    <source>
        <strain evidence="8 9">SF-57</strain>
    </source>
</reference>